<dbReference type="InterPro" id="IPR021354">
    <property type="entry name" value="DUF2975"/>
</dbReference>
<keyword evidence="1" id="KW-1133">Transmembrane helix</keyword>
<keyword evidence="1" id="KW-0472">Membrane</keyword>
<dbReference type="Pfam" id="PF11188">
    <property type="entry name" value="DUF2975"/>
    <property type="match status" value="1"/>
</dbReference>
<reference evidence="2 3" key="1">
    <citation type="submission" date="2019-08" db="EMBL/GenBank/DDBJ databases">
        <authorList>
            <person name="Hu J."/>
        </authorList>
    </citation>
    <scope>NUCLEOTIDE SEQUENCE [LARGE SCALE GENOMIC DNA]</scope>
    <source>
        <strain evidence="2 3">NEAU-184</strain>
    </source>
</reference>
<comment type="caution">
    <text evidence="2">The sequence shown here is derived from an EMBL/GenBank/DDBJ whole genome shotgun (WGS) entry which is preliminary data.</text>
</comment>
<feature type="transmembrane region" description="Helical" evidence="1">
    <location>
        <begin position="53"/>
        <end position="74"/>
    </location>
</feature>
<evidence type="ECO:0000313" key="2">
    <source>
        <dbReference type="EMBL" id="TYL53135.1"/>
    </source>
</evidence>
<accession>A0A5S4VGG3</accession>
<feature type="transmembrane region" description="Helical" evidence="1">
    <location>
        <begin position="94"/>
        <end position="118"/>
    </location>
</feature>
<keyword evidence="3" id="KW-1185">Reference proteome</keyword>
<gene>
    <name evidence="2" type="ORF">FYC51_05375</name>
</gene>
<feature type="transmembrane region" description="Helical" evidence="1">
    <location>
        <begin position="130"/>
        <end position="152"/>
    </location>
</feature>
<evidence type="ECO:0000313" key="3">
    <source>
        <dbReference type="Proteomes" id="UP000325243"/>
    </source>
</evidence>
<evidence type="ECO:0000256" key="1">
    <source>
        <dbReference type="SAM" id="Phobius"/>
    </source>
</evidence>
<organism evidence="2 3">
    <name type="scientific">Agromyces mariniharenae</name>
    <dbReference type="NCBI Taxonomy" id="2604423"/>
    <lineage>
        <taxon>Bacteria</taxon>
        <taxon>Bacillati</taxon>
        <taxon>Actinomycetota</taxon>
        <taxon>Actinomycetes</taxon>
        <taxon>Micrococcales</taxon>
        <taxon>Microbacteriaceae</taxon>
        <taxon>Agromyces</taxon>
    </lineage>
</organism>
<dbReference type="AlphaFoldDB" id="A0A5S4VGG3"/>
<protein>
    <submittedName>
        <fullName evidence="2">DUF2975 domain-containing protein</fullName>
    </submittedName>
</protein>
<sequence>MLKLDRVIVPLKVLLALLFVGLIVAEVLSVPGEFMESAREIRPEFAHIPWLMLVFSILVLVGVQVIIVCIWRLLDLVRGDRIFSEQAFAWVDAIVWTIAGVWLLMLVVFAYVVGFIYFTPELRDPGIPVVLFGIGLATSVVLLLMIVMRALLGQAAAIRADLEEVI</sequence>
<dbReference type="Proteomes" id="UP000325243">
    <property type="component" value="Unassembled WGS sequence"/>
</dbReference>
<dbReference type="RefSeq" id="WP_148732605.1">
    <property type="nucleotide sequence ID" value="NZ_VSSB01000001.1"/>
</dbReference>
<proteinExistence type="predicted"/>
<dbReference type="EMBL" id="VSSB01000001">
    <property type="protein sequence ID" value="TYL53135.1"/>
    <property type="molecule type" value="Genomic_DNA"/>
</dbReference>
<keyword evidence="1" id="KW-0812">Transmembrane</keyword>
<name>A0A5S4VGG3_9MICO</name>